<gene>
    <name evidence="2" type="ORF">Sfulv_61370</name>
</gene>
<name>A0A7J0CHW9_9ACTN</name>
<feature type="region of interest" description="Disordered" evidence="1">
    <location>
        <begin position="34"/>
        <end position="59"/>
    </location>
</feature>
<protein>
    <submittedName>
        <fullName evidence="2">Uncharacterized protein</fullName>
    </submittedName>
</protein>
<comment type="caution">
    <text evidence="2">The sequence shown here is derived from an EMBL/GenBank/DDBJ whole genome shotgun (WGS) entry which is preliminary data.</text>
</comment>
<reference evidence="2 3" key="1">
    <citation type="submission" date="2020-05" db="EMBL/GenBank/DDBJ databases">
        <title>Whole genome shotgun sequence of Streptomyces fulvorobeus NBRC 15897.</title>
        <authorList>
            <person name="Komaki H."/>
            <person name="Tamura T."/>
        </authorList>
    </citation>
    <scope>NUCLEOTIDE SEQUENCE [LARGE SCALE GENOMIC DNA]</scope>
    <source>
        <strain evidence="2 3">NBRC 15897</strain>
    </source>
</reference>
<evidence type="ECO:0000313" key="2">
    <source>
        <dbReference type="EMBL" id="GFN01327.1"/>
    </source>
</evidence>
<dbReference type="AlphaFoldDB" id="A0A7J0CHW9"/>
<dbReference type="EMBL" id="BLWC01000001">
    <property type="protein sequence ID" value="GFN01327.1"/>
    <property type="molecule type" value="Genomic_DNA"/>
</dbReference>
<keyword evidence="3" id="KW-1185">Reference proteome</keyword>
<proteinExistence type="predicted"/>
<sequence length="59" mass="6335">MLGDYERQAGHPHPDIAELRAALEDVAALPEQLRRRSAGRVAQAASSGFHRGRGSGKRG</sequence>
<dbReference type="Proteomes" id="UP000498980">
    <property type="component" value="Unassembled WGS sequence"/>
</dbReference>
<organism evidence="2 3">
    <name type="scientific">Streptomyces fulvorobeus</name>
    <dbReference type="NCBI Taxonomy" id="284028"/>
    <lineage>
        <taxon>Bacteria</taxon>
        <taxon>Bacillati</taxon>
        <taxon>Actinomycetota</taxon>
        <taxon>Actinomycetes</taxon>
        <taxon>Kitasatosporales</taxon>
        <taxon>Streptomycetaceae</taxon>
        <taxon>Streptomyces</taxon>
    </lineage>
</organism>
<evidence type="ECO:0000313" key="3">
    <source>
        <dbReference type="Proteomes" id="UP000498980"/>
    </source>
</evidence>
<feature type="compositionally biased region" description="Basic residues" evidence="1">
    <location>
        <begin position="50"/>
        <end position="59"/>
    </location>
</feature>
<evidence type="ECO:0000256" key="1">
    <source>
        <dbReference type="SAM" id="MobiDB-lite"/>
    </source>
</evidence>
<accession>A0A7J0CHW9</accession>